<sequence>MILFFSKVRTFFENPFWILPLFITLYALCSLLIWKKYHWNPSSQINFGKQFAVQNIEETPKGAVIFLGRPGDLGAGYDGQIFYYYSRMLTGFHLNWPKGFEENIRAPRIGYPLLVAAFGWFGAWGTIFGMYFLNLFLILFSWFLVRDLCGVKY</sequence>
<protein>
    <submittedName>
        <fullName evidence="2">Uncharacterized protein</fullName>
    </submittedName>
</protein>
<feature type="non-terminal residue" evidence="2">
    <location>
        <position position="153"/>
    </location>
</feature>
<dbReference type="InterPro" id="IPR058226">
    <property type="entry name" value="AZOBR_p60025-like"/>
</dbReference>
<proteinExistence type="predicted"/>
<evidence type="ECO:0000313" key="2">
    <source>
        <dbReference type="EMBL" id="EMG13021.1"/>
    </source>
</evidence>
<dbReference type="Proteomes" id="UP000011776">
    <property type="component" value="Unassembled WGS sequence"/>
</dbReference>
<dbReference type="AlphaFoldDB" id="M3ICC9"/>
<evidence type="ECO:0000256" key="1">
    <source>
        <dbReference type="SAM" id="Phobius"/>
    </source>
</evidence>
<name>M3ICC9_LEPIR</name>
<feature type="transmembrane region" description="Helical" evidence="1">
    <location>
        <begin position="16"/>
        <end position="34"/>
    </location>
</feature>
<keyword evidence="1" id="KW-0812">Transmembrane</keyword>
<dbReference type="NCBIfam" id="NF046093">
    <property type="entry name" value="AZOBR_p60025_fam"/>
    <property type="match status" value="1"/>
</dbReference>
<evidence type="ECO:0000313" key="3">
    <source>
        <dbReference type="Proteomes" id="UP000011776"/>
    </source>
</evidence>
<gene>
    <name evidence="2" type="ORF">LEP1GSC151_5749</name>
</gene>
<dbReference type="EMBL" id="AFME02000043">
    <property type="protein sequence ID" value="EMG13021.1"/>
    <property type="molecule type" value="Genomic_DNA"/>
</dbReference>
<reference evidence="2 3" key="1">
    <citation type="submission" date="2013-02" db="EMBL/GenBank/DDBJ databases">
        <authorList>
            <person name="Harkins D.M."/>
            <person name="Durkin A.S."/>
            <person name="Brinkac L.M."/>
            <person name="Haft D.H."/>
            <person name="Selengut J.D."/>
            <person name="Sanka R."/>
            <person name="DePew J."/>
            <person name="Purushe J."/>
            <person name="Tulsiani S.M."/>
            <person name="Graham G.C."/>
            <person name="Burns M.-A."/>
            <person name="Dohnt M.F."/>
            <person name="Smythe L.D."/>
            <person name="McKay D.B."/>
            <person name="Craig S.B."/>
            <person name="Vinetz J.M."/>
            <person name="Sutton G.G."/>
            <person name="Nierman W.C."/>
            <person name="Fouts D.E."/>
        </authorList>
    </citation>
    <scope>NUCLEOTIDE SEQUENCE [LARGE SCALE GENOMIC DNA]</scope>
    <source>
        <strain evidence="2 3">LT2186</strain>
    </source>
</reference>
<feature type="transmembrane region" description="Helical" evidence="1">
    <location>
        <begin position="113"/>
        <end position="145"/>
    </location>
</feature>
<keyword evidence="1" id="KW-0472">Membrane</keyword>
<accession>M3ICC9</accession>
<keyword evidence="1" id="KW-1133">Transmembrane helix</keyword>
<comment type="caution">
    <text evidence="2">The sequence shown here is derived from an EMBL/GenBank/DDBJ whole genome shotgun (WGS) entry which is preliminary data.</text>
</comment>
<organism evidence="2 3">
    <name type="scientific">Leptospira interrogans serovar Grippotyphosa str. LT2186</name>
    <dbReference type="NCBI Taxonomy" id="1001599"/>
    <lineage>
        <taxon>Bacteria</taxon>
        <taxon>Pseudomonadati</taxon>
        <taxon>Spirochaetota</taxon>
        <taxon>Spirochaetia</taxon>
        <taxon>Leptospirales</taxon>
        <taxon>Leptospiraceae</taxon>
        <taxon>Leptospira</taxon>
    </lineage>
</organism>